<reference evidence="11" key="1">
    <citation type="submission" date="2021-06" db="EMBL/GenBank/DDBJ databases">
        <authorList>
            <consortium name="Wellcome Sanger Institute Data Sharing"/>
        </authorList>
    </citation>
    <scope>NUCLEOTIDE SEQUENCE [LARGE SCALE GENOMIC DNA]</scope>
</reference>
<dbReference type="PIRSF" id="PIRSF000303">
    <property type="entry name" value="Glutathion_perox"/>
    <property type="match status" value="1"/>
</dbReference>
<dbReference type="CDD" id="cd00340">
    <property type="entry name" value="GSH_Peroxidase"/>
    <property type="match status" value="1"/>
</dbReference>
<dbReference type="InterPro" id="IPR036249">
    <property type="entry name" value="Thioredoxin-like_sf"/>
</dbReference>
<evidence type="ECO:0000256" key="5">
    <source>
        <dbReference type="ARBA" id="ARBA00023002"/>
    </source>
</evidence>
<accession>A0A8C4XE41</accession>
<dbReference type="GO" id="GO:0005829">
    <property type="term" value="C:cytosol"/>
    <property type="evidence" value="ECO:0007669"/>
    <property type="project" value="TreeGrafter"/>
</dbReference>
<dbReference type="AlphaFoldDB" id="A0A8C4XE41"/>
<evidence type="ECO:0000256" key="3">
    <source>
        <dbReference type="ARBA" id="ARBA00022559"/>
    </source>
</evidence>
<dbReference type="Gene3D" id="3.40.30.10">
    <property type="entry name" value="Glutaredoxin"/>
    <property type="match status" value="1"/>
</dbReference>
<sequence>LSARELRLGPAPLVGGRRRAASVYINRGALPSRISSRKMAGSAKSFYDFATKQLITEEPLQLSQFKGKVVLLENVMNELQSRYGDQGLVVLGFPCNQFGHQENGNKEEILNSLKYVRPGGGFVPTFSLTEKVEVNGKGAHPLFIYLKEMLPFPSDDPQSLMTDPKFIVWSPVCRNDISWNFEKFLIGPDGVPFKRYSRKFLTIDIEEDIKKLLKLVK</sequence>
<evidence type="ECO:0000256" key="8">
    <source>
        <dbReference type="ARBA" id="ARBA00038541"/>
    </source>
</evidence>
<keyword evidence="3" id="KW-0575">Peroxidase</keyword>
<evidence type="ECO:0000313" key="12">
    <source>
        <dbReference type="Proteomes" id="UP000694620"/>
    </source>
</evidence>
<comment type="catalytic activity">
    <reaction evidence="6">
        <text>2 glutathione + H2O2 = glutathione disulfide + 2 H2O</text>
        <dbReference type="Rhea" id="RHEA:16833"/>
        <dbReference type="ChEBI" id="CHEBI:15377"/>
        <dbReference type="ChEBI" id="CHEBI:16240"/>
        <dbReference type="ChEBI" id="CHEBI:57925"/>
        <dbReference type="ChEBI" id="CHEBI:58297"/>
        <dbReference type="EC" id="1.11.1.9"/>
    </reaction>
    <physiologicalReaction direction="left-to-right" evidence="6">
        <dbReference type="Rhea" id="RHEA:16834"/>
    </physiologicalReaction>
</comment>
<dbReference type="Proteomes" id="UP000694620">
    <property type="component" value="Chromosome 18"/>
</dbReference>
<dbReference type="GO" id="GO:0042542">
    <property type="term" value="P:response to hydrogen peroxide"/>
    <property type="evidence" value="ECO:0007669"/>
    <property type="project" value="TreeGrafter"/>
</dbReference>
<evidence type="ECO:0000256" key="10">
    <source>
        <dbReference type="ARBA" id="ARBA00042292"/>
    </source>
</evidence>
<dbReference type="EC" id="1.11.1.9" evidence="2"/>
<evidence type="ECO:0000256" key="6">
    <source>
        <dbReference type="ARBA" id="ARBA00036108"/>
    </source>
</evidence>
<dbReference type="Ensembl" id="ENSECRT00000025769.1">
    <property type="protein sequence ID" value="ENSECRP00000025229.1"/>
    <property type="gene ID" value="ENSECRG00000016812.1"/>
</dbReference>
<dbReference type="PROSITE" id="PS51355">
    <property type="entry name" value="GLUTATHIONE_PEROXID_3"/>
    <property type="match status" value="1"/>
</dbReference>
<dbReference type="FunFam" id="3.40.30.10:FF:000153">
    <property type="entry name" value="Glutathione peroxidase"/>
    <property type="match status" value="1"/>
</dbReference>
<comment type="subunit">
    <text evidence="8">Homotetramer. Interacts with MIEN1.</text>
</comment>
<dbReference type="InterPro" id="IPR000889">
    <property type="entry name" value="Glutathione_peroxidase"/>
</dbReference>
<dbReference type="GO" id="GO:0006749">
    <property type="term" value="P:glutathione metabolic process"/>
    <property type="evidence" value="ECO:0007669"/>
    <property type="project" value="TreeGrafter"/>
</dbReference>
<evidence type="ECO:0000256" key="2">
    <source>
        <dbReference type="ARBA" id="ARBA00012310"/>
    </source>
</evidence>
<dbReference type="Pfam" id="PF00255">
    <property type="entry name" value="GSHPx"/>
    <property type="match status" value="1"/>
</dbReference>
<evidence type="ECO:0000313" key="11">
    <source>
        <dbReference type="Ensembl" id="ENSECRP00000025229.1"/>
    </source>
</evidence>
<protein>
    <recommendedName>
        <fullName evidence="9">Glutathione peroxidase 1</fullName>
        <ecNumber evidence="2">1.11.1.9</ecNumber>
    </recommendedName>
    <alternativeName>
        <fullName evidence="10">Cellular glutathione peroxidase</fullName>
    </alternativeName>
</protein>
<proteinExistence type="inferred from homology"/>
<dbReference type="GO" id="GO:0004602">
    <property type="term" value="F:glutathione peroxidase activity"/>
    <property type="evidence" value="ECO:0007669"/>
    <property type="project" value="UniProtKB-EC"/>
</dbReference>
<evidence type="ECO:0000256" key="1">
    <source>
        <dbReference type="ARBA" id="ARBA00006926"/>
    </source>
</evidence>
<evidence type="ECO:0000256" key="4">
    <source>
        <dbReference type="ARBA" id="ARBA00022933"/>
    </source>
</evidence>
<evidence type="ECO:0000256" key="7">
    <source>
        <dbReference type="ARBA" id="ARBA00036482"/>
    </source>
</evidence>
<dbReference type="PANTHER" id="PTHR11592">
    <property type="entry name" value="GLUTATHIONE PEROXIDASE"/>
    <property type="match status" value="1"/>
</dbReference>
<dbReference type="InterPro" id="IPR029760">
    <property type="entry name" value="GPX_CS"/>
</dbReference>
<dbReference type="PROSITE" id="PS00763">
    <property type="entry name" value="GLUTATHIONE_PEROXID_2"/>
    <property type="match status" value="1"/>
</dbReference>
<evidence type="ECO:0000256" key="9">
    <source>
        <dbReference type="ARBA" id="ARBA00040407"/>
    </source>
</evidence>
<keyword evidence="5" id="KW-0560">Oxidoreductase</keyword>
<dbReference type="PANTHER" id="PTHR11592:SF41">
    <property type="entry name" value="GLUTATHIONE PEROXIDASE 1"/>
    <property type="match status" value="1"/>
</dbReference>
<dbReference type="GO" id="GO:0042744">
    <property type="term" value="P:hydrogen peroxide catabolic process"/>
    <property type="evidence" value="ECO:0007669"/>
    <property type="project" value="TreeGrafter"/>
</dbReference>
<gene>
    <name evidence="11" type="primary">GPX1</name>
</gene>
<dbReference type="GO" id="GO:0005739">
    <property type="term" value="C:mitochondrion"/>
    <property type="evidence" value="ECO:0007669"/>
    <property type="project" value="TreeGrafter"/>
</dbReference>
<dbReference type="GO" id="GO:0010269">
    <property type="term" value="P:response to selenium ion"/>
    <property type="evidence" value="ECO:0007669"/>
    <property type="project" value="TreeGrafter"/>
</dbReference>
<dbReference type="GeneTree" id="ENSGT00940000156150"/>
<comment type="catalytic activity">
    <reaction evidence="7">
        <text>(12S)-hydroperoxy-(5Z,8Z,10E,14Z)-eicosatetraenoate + 2 glutathione = (12S)-hydroxy-(5Z,8Z,10E,14Z)-eicosatetraenoate + glutathione disulfide + H2O</text>
        <dbReference type="Rhea" id="RHEA:50708"/>
        <dbReference type="ChEBI" id="CHEBI:15377"/>
        <dbReference type="ChEBI" id="CHEBI:57444"/>
        <dbReference type="ChEBI" id="CHEBI:57925"/>
        <dbReference type="ChEBI" id="CHEBI:58297"/>
        <dbReference type="ChEBI" id="CHEBI:90680"/>
    </reaction>
    <physiologicalReaction direction="left-to-right" evidence="7">
        <dbReference type="Rhea" id="RHEA:50709"/>
    </physiologicalReaction>
</comment>
<comment type="similarity">
    <text evidence="1">Belongs to the glutathione peroxidase family.</text>
</comment>
<name>A0A8C4XE41_ERPCA</name>
<organism evidence="11 12">
    <name type="scientific">Erpetoichthys calabaricus</name>
    <name type="common">Rope fish</name>
    <name type="synonym">Calamoichthys calabaricus</name>
    <dbReference type="NCBI Taxonomy" id="27687"/>
    <lineage>
        <taxon>Eukaryota</taxon>
        <taxon>Metazoa</taxon>
        <taxon>Chordata</taxon>
        <taxon>Craniata</taxon>
        <taxon>Vertebrata</taxon>
        <taxon>Euteleostomi</taxon>
        <taxon>Actinopterygii</taxon>
        <taxon>Polypteriformes</taxon>
        <taxon>Polypteridae</taxon>
        <taxon>Erpetoichthys</taxon>
    </lineage>
</organism>
<keyword evidence="4" id="KW-0712">Selenocysteine</keyword>
<reference evidence="11" key="3">
    <citation type="submission" date="2025-09" db="UniProtKB">
        <authorList>
            <consortium name="Ensembl"/>
        </authorList>
    </citation>
    <scope>IDENTIFICATION</scope>
</reference>
<keyword evidence="12" id="KW-1185">Reference proteome</keyword>
<dbReference type="SUPFAM" id="SSF52833">
    <property type="entry name" value="Thioredoxin-like"/>
    <property type="match status" value="1"/>
</dbReference>
<reference evidence="11" key="2">
    <citation type="submission" date="2025-08" db="UniProtKB">
        <authorList>
            <consortium name="Ensembl"/>
        </authorList>
    </citation>
    <scope>IDENTIFICATION</scope>
</reference>